<gene>
    <name evidence="1" type="ORF">SAMN05444355_103129</name>
</gene>
<evidence type="ECO:0000313" key="1">
    <source>
        <dbReference type="EMBL" id="SEQ61297.1"/>
    </source>
</evidence>
<sequence length="53" mass="6252">MIVIFYIVTPYFKNILSYVSQDQVCQVQQTAGLFHTTQFWEEEGPHLVFIQTI</sequence>
<dbReference type="EMBL" id="FOFZ01000003">
    <property type="protein sequence ID" value="SEQ61297.1"/>
    <property type="molecule type" value="Genomic_DNA"/>
</dbReference>
<reference evidence="2" key="1">
    <citation type="submission" date="2016-10" db="EMBL/GenBank/DDBJ databases">
        <authorList>
            <person name="Varghese N."/>
            <person name="Submissions S."/>
        </authorList>
    </citation>
    <scope>NUCLEOTIDE SEQUENCE [LARGE SCALE GENOMIC DNA]</scope>
    <source>
        <strain evidence="2">DSM 15719</strain>
    </source>
</reference>
<organism evidence="1 2">
    <name type="scientific">Flavobacterium frigoris</name>
    <dbReference type="NCBI Taxonomy" id="229204"/>
    <lineage>
        <taxon>Bacteria</taxon>
        <taxon>Pseudomonadati</taxon>
        <taxon>Bacteroidota</taxon>
        <taxon>Flavobacteriia</taxon>
        <taxon>Flavobacteriales</taxon>
        <taxon>Flavobacteriaceae</taxon>
        <taxon>Flavobacterium</taxon>
    </lineage>
</organism>
<dbReference type="Proteomes" id="UP000183658">
    <property type="component" value="Unassembled WGS sequence"/>
</dbReference>
<proteinExistence type="predicted"/>
<name>A0A1H9HG63_FLAFI</name>
<dbReference type="AlphaFoldDB" id="A0A1H9HG63"/>
<protein>
    <submittedName>
        <fullName evidence="1">Uncharacterized protein</fullName>
    </submittedName>
</protein>
<keyword evidence="2" id="KW-1185">Reference proteome</keyword>
<evidence type="ECO:0000313" key="2">
    <source>
        <dbReference type="Proteomes" id="UP000183658"/>
    </source>
</evidence>
<accession>A0A1H9HG63</accession>